<evidence type="ECO:0000313" key="3">
    <source>
        <dbReference type="Proteomes" id="UP000298781"/>
    </source>
</evidence>
<dbReference type="EMBL" id="CP039690">
    <property type="protein sequence ID" value="QCI66132.1"/>
    <property type="molecule type" value="Genomic_DNA"/>
</dbReference>
<feature type="transmembrane region" description="Helical" evidence="1">
    <location>
        <begin position="53"/>
        <end position="72"/>
    </location>
</feature>
<keyword evidence="1" id="KW-1133">Transmembrane helix</keyword>
<keyword evidence="1" id="KW-0812">Transmembrane</keyword>
<sequence>MRRLLRPFIVIAAIIILVETWLWERIGPAIRRVIAALPFAALKQAIHDGLTRLPPYATLGVFVIPVLLLIPFKLAGLSLIAHGHVILGCGVFLLAKVVGVGLEAFLFEACKPKLLQIPLFVRLYDTWNRWVIWAHGHIDPVKRRLQAYTRLVRGGRSGRAFKLLMRFRRIQRERAAQMEGAAGRA</sequence>
<dbReference type="Proteomes" id="UP000298781">
    <property type="component" value="Chromosome"/>
</dbReference>
<reference evidence="2 3" key="1">
    <citation type="submission" date="2019-04" db="EMBL/GenBank/DDBJ databases">
        <title>Phreatobacter aquaticus sp. nov.</title>
        <authorList>
            <person name="Choi A."/>
        </authorList>
    </citation>
    <scope>NUCLEOTIDE SEQUENCE [LARGE SCALE GENOMIC DNA]</scope>
    <source>
        <strain evidence="2 3">KCTC 52518</strain>
    </source>
</reference>
<proteinExistence type="predicted"/>
<dbReference type="KEGG" id="pstg:E8M01_19105"/>
<keyword evidence="1" id="KW-0472">Membrane</keyword>
<name>A0A4D7BDR8_9HYPH</name>
<keyword evidence="3" id="KW-1185">Reference proteome</keyword>
<protein>
    <submittedName>
        <fullName evidence="2">Uncharacterized protein</fullName>
    </submittedName>
</protein>
<dbReference type="RefSeq" id="WP_136961577.1">
    <property type="nucleotide sequence ID" value="NZ_CP039690.1"/>
</dbReference>
<accession>A0A4D7BDR8</accession>
<dbReference type="OrthoDB" id="7273660at2"/>
<organism evidence="2 3">
    <name type="scientific">Phreatobacter stygius</name>
    <dbReference type="NCBI Taxonomy" id="1940610"/>
    <lineage>
        <taxon>Bacteria</taxon>
        <taxon>Pseudomonadati</taxon>
        <taxon>Pseudomonadota</taxon>
        <taxon>Alphaproteobacteria</taxon>
        <taxon>Hyphomicrobiales</taxon>
        <taxon>Phreatobacteraceae</taxon>
        <taxon>Phreatobacter</taxon>
    </lineage>
</organism>
<evidence type="ECO:0000256" key="1">
    <source>
        <dbReference type="SAM" id="Phobius"/>
    </source>
</evidence>
<feature type="transmembrane region" description="Helical" evidence="1">
    <location>
        <begin position="84"/>
        <end position="107"/>
    </location>
</feature>
<feature type="transmembrane region" description="Helical" evidence="1">
    <location>
        <begin position="7"/>
        <end position="23"/>
    </location>
</feature>
<gene>
    <name evidence="2" type="ORF">E8M01_19105</name>
</gene>
<dbReference type="AlphaFoldDB" id="A0A4D7BDR8"/>
<evidence type="ECO:0000313" key="2">
    <source>
        <dbReference type="EMBL" id="QCI66132.1"/>
    </source>
</evidence>